<evidence type="ECO:0000256" key="8">
    <source>
        <dbReference type="ARBA" id="ARBA00023033"/>
    </source>
</evidence>
<comment type="catalytic activity">
    <reaction evidence="10">
        <text>3 propionate 3-nitronate + 3 O2 + H2O = 3 3-oxopropanoate + 2 nitrate + nitrite + H2O2 + 3 H(+)</text>
        <dbReference type="Rhea" id="RHEA:57332"/>
        <dbReference type="ChEBI" id="CHEBI:15377"/>
        <dbReference type="ChEBI" id="CHEBI:15378"/>
        <dbReference type="ChEBI" id="CHEBI:15379"/>
        <dbReference type="ChEBI" id="CHEBI:16240"/>
        <dbReference type="ChEBI" id="CHEBI:16301"/>
        <dbReference type="ChEBI" id="CHEBI:17632"/>
        <dbReference type="ChEBI" id="CHEBI:33190"/>
        <dbReference type="ChEBI" id="CHEBI:136067"/>
    </reaction>
</comment>
<dbReference type="CDD" id="cd04730">
    <property type="entry name" value="NPD_like"/>
    <property type="match status" value="1"/>
</dbReference>
<keyword evidence="3" id="KW-0216">Detoxification</keyword>
<comment type="similarity">
    <text evidence="2">Belongs to the nitronate monooxygenase family. NMO class I subfamily.</text>
</comment>
<evidence type="ECO:0000256" key="11">
    <source>
        <dbReference type="ARBA" id="ARBA00067136"/>
    </source>
</evidence>
<keyword evidence="7" id="KW-0560">Oxidoreductase</keyword>
<evidence type="ECO:0000256" key="1">
    <source>
        <dbReference type="ARBA" id="ARBA00001917"/>
    </source>
</evidence>
<dbReference type="SUPFAM" id="SSF51412">
    <property type="entry name" value="Inosine monophosphate dehydrogenase (IMPDH)"/>
    <property type="match status" value="1"/>
</dbReference>
<dbReference type="InterPro" id="IPR004136">
    <property type="entry name" value="NMO"/>
</dbReference>
<dbReference type="FunFam" id="3.20.20.70:FF:000154">
    <property type="entry name" value="Probable nitronate monooxygenase"/>
    <property type="match status" value="1"/>
</dbReference>
<dbReference type="PANTHER" id="PTHR42747:SF3">
    <property type="entry name" value="NITRONATE MONOOXYGENASE-RELATED"/>
    <property type="match status" value="1"/>
</dbReference>
<comment type="cofactor">
    <cofactor evidence="1">
        <name>FMN</name>
        <dbReference type="ChEBI" id="CHEBI:58210"/>
    </cofactor>
</comment>
<evidence type="ECO:0000256" key="9">
    <source>
        <dbReference type="ARBA" id="ARBA00031155"/>
    </source>
</evidence>
<reference evidence="13" key="1">
    <citation type="submission" date="2019-07" db="EMBL/GenBank/DDBJ databases">
        <title>Complete Genome Sequences of Vibrion rotiferianus strain AM7.</title>
        <authorList>
            <person name="Miyazaki K."/>
            <person name="Wiseschart A."/>
            <person name="Pootanakit K."/>
            <person name="Ishimori K."/>
            <person name="Kitahara K."/>
        </authorList>
    </citation>
    <scope>NUCLEOTIDE SEQUENCE [LARGE SCALE GENOMIC DNA]</scope>
    <source>
        <strain evidence="13">AM7</strain>
    </source>
</reference>
<evidence type="ECO:0000256" key="7">
    <source>
        <dbReference type="ARBA" id="ARBA00023002"/>
    </source>
</evidence>
<dbReference type="GO" id="GO:0018580">
    <property type="term" value="F:nitronate monooxygenase activity"/>
    <property type="evidence" value="ECO:0007669"/>
    <property type="project" value="InterPro"/>
</dbReference>
<accession>A0A510IBN9</accession>
<name>A0A510IBN9_9VIBR</name>
<dbReference type="RefSeq" id="WP_143693759.1">
    <property type="nucleotide sequence ID" value="NZ_AP019799.1"/>
</dbReference>
<evidence type="ECO:0000256" key="5">
    <source>
        <dbReference type="ARBA" id="ARBA00022643"/>
    </source>
</evidence>
<keyword evidence="6" id="KW-0547">Nucleotide-binding</keyword>
<dbReference type="GO" id="GO:0051213">
    <property type="term" value="F:dioxygenase activity"/>
    <property type="evidence" value="ECO:0007669"/>
    <property type="project" value="UniProtKB-KW"/>
</dbReference>
<evidence type="ECO:0000256" key="3">
    <source>
        <dbReference type="ARBA" id="ARBA00022575"/>
    </source>
</evidence>
<dbReference type="Gene3D" id="3.20.20.70">
    <property type="entry name" value="Aldolase class I"/>
    <property type="match status" value="1"/>
</dbReference>
<proteinExistence type="inferred from homology"/>
<dbReference type="Pfam" id="PF03060">
    <property type="entry name" value="NMO"/>
    <property type="match status" value="1"/>
</dbReference>
<keyword evidence="5" id="KW-0288">FMN</keyword>
<evidence type="ECO:0000256" key="6">
    <source>
        <dbReference type="ARBA" id="ARBA00022741"/>
    </source>
</evidence>
<dbReference type="EMBL" id="AP019799">
    <property type="protein sequence ID" value="BBL91202.1"/>
    <property type="molecule type" value="Genomic_DNA"/>
</dbReference>
<evidence type="ECO:0000313" key="13">
    <source>
        <dbReference type="Proteomes" id="UP000315115"/>
    </source>
</evidence>
<keyword evidence="8" id="KW-0503">Monooxygenase</keyword>
<evidence type="ECO:0000256" key="4">
    <source>
        <dbReference type="ARBA" id="ARBA00022630"/>
    </source>
</evidence>
<dbReference type="Proteomes" id="UP000315115">
    <property type="component" value="Chromosome 2"/>
</dbReference>
<gene>
    <name evidence="12" type="ORF">VroAM7_38550</name>
</gene>
<keyword evidence="12" id="KW-0223">Dioxygenase</keyword>
<dbReference type="PANTHER" id="PTHR42747">
    <property type="entry name" value="NITRONATE MONOOXYGENASE-RELATED"/>
    <property type="match status" value="1"/>
</dbReference>
<dbReference type="GO" id="GO:0009636">
    <property type="term" value="P:response to toxic substance"/>
    <property type="evidence" value="ECO:0007669"/>
    <property type="project" value="UniProtKB-KW"/>
</dbReference>
<organism evidence="12 13">
    <name type="scientific">Vibrio rotiferianus</name>
    <dbReference type="NCBI Taxonomy" id="190895"/>
    <lineage>
        <taxon>Bacteria</taxon>
        <taxon>Pseudomonadati</taxon>
        <taxon>Pseudomonadota</taxon>
        <taxon>Gammaproteobacteria</taxon>
        <taxon>Vibrionales</taxon>
        <taxon>Vibrionaceae</taxon>
        <taxon>Vibrio</taxon>
    </lineage>
</organism>
<dbReference type="AlphaFoldDB" id="A0A510IBN9"/>
<evidence type="ECO:0000256" key="2">
    <source>
        <dbReference type="ARBA" id="ARBA00009881"/>
    </source>
</evidence>
<protein>
    <recommendedName>
        <fullName evidence="11">Nitronate monooxygenase</fullName>
    </recommendedName>
    <alternativeName>
        <fullName evidence="9">Propionate 3-nitronate monooxygenase</fullName>
    </alternativeName>
</protein>
<dbReference type="InterPro" id="IPR013785">
    <property type="entry name" value="Aldolase_TIM"/>
</dbReference>
<sequence length="353" mass="38549">MKAFTIKDLIDVELPIIQAPMAGVQDSELTIAVCEAGGLGSLPCGMLSIDVMTEQIRAIRKATSRPYNLNFFCHEMPAFNPYQQDIWKQQLQPYYKELGLDIKGVSVGTSRKPFNHEMADAIEPFSPEFISFHFGLPSLDLMQRIWQWGGKIVSSATTVEEAVWLEKNKVDGIIVQGREAGGHRGMFLTDDLASQQSLSVLLPKIVEQVSVPVIAAGGIACHGDFLKVRAMGACAAQVGTTYLLCPESKATHLHKNAIKQNAKDNTKITNVFSGRPARGIFNRAMKVLGAMNPTAPTFPYASIEMTPLRSKAELLGKDDFTPLWCGENTSGCSEQSAFDVTLSLAGLRNNKSP</sequence>
<dbReference type="GO" id="GO:0000166">
    <property type="term" value="F:nucleotide binding"/>
    <property type="evidence" value="ECO:0007669"/>
    <property type="project" value="UniProtKB-KW"/>
</dbReference>
<evidence type="ECO:0000256" key="10">
    <source>
        <dbReference type="ARBA" id="ARBA00049401"/>
    </source>
</evidence>
<keyword evidence="4" id="KW-0285">Flavoprotein</keyword>
<evidence type="ECO:0000313" key="12">
    <source>
        <dbReference type="EMBL" id="BBL91202.1"/>
    </source>
</evidence>